<comment type="caution">
    <text evidence="1">The sequence shown here is derived from an EMBL/GenBank/DDBJ whole genome shotgun (WGS) entry which is preliminary data.</text>
</comment>
<accession>A0AA44U2M3</accession>
<evidence type="ECO:0000313" key="1">
    <source>
        <dbReference type="EMBL" id="PHJ26350.1"/>
    </source>
</evidence>
<gene>
    <name evidence="1" type="ORF">APS60_10405</name>
</gene>
<organism evidence="1 2">
    <name type="scientific">Cutibacterium acnes</name>
    <name type="common">Propionibacterium acnes</name>
    <dbReference type="NCBI Taxonomy" id="1747"/>
    <lineage>
        <taxon>Bacteria</taxon>
        <taxon>Bacillati</taxon>
        <taxon>Actinomycetota</taxon>
        <taxon>Actinomycetes</taxon>
        <taxon>Propionibacteriales</taxon>
        <taxon>Propionibacteriaceae</taxon>
        <taxon>Cutibacterium</taxon>
    </lineage>
</organism>
<protein>
    <submittedName>
        <fullName evidence="1">MFS transporter</fullName>
    </submittedName>
</protein>
<reference evidence="1 2" key="1">
    <citation type="submission" date="2017-02" db="EMBL/GenBank/DDBJ databases">
        <title>Prevalence of linear plasmids in Propionibacterium acnes isolates obtained from cancerous prostatic tissue.</title>
        <authorList>
            <person name="Davidsson S."/>
            <person name="Bruggemann H."/>
        </authorList>
    </citation>
    <scope>NUCLEOTIDE SEQUENCE [LARGE SCALE GENOMIC DNA]</scope>
    <source>
        <strain evidence="1 2">09-9</strain>
    </source>
</reference>
<dbReference type="EMBL" id="LKVB01000010">
    <property type="protein sequence ID" value="PHJ26350.1"/>
    <property type="molecule type" value="Genomic_DNA"/>
</dbReference>
<proteinExistence type="predicted"/>
<dbReference type="Proteomes" id="UP000223982">
    <property type="component" value="Unassembled WGS sequence"/>
</dbReference>
<name>A0AA44U2M3_CUTAC</name>
<sequence length="83" mass="9210">MLGDGSQIGHGEYLARVVAVAPARGLSWFFPQVRTSVHLEVVGVIWRSGREAFPLPAIPTVMTRSGWTSQWFRGDGERLLWAS</sequence>
<dbReference type="AlphaFoldDB" id="A0AA44U2M3"/>
<evidence type="ECO:0000313" key="2">
    <source>
        <dbReference type="Proteomes" id="UP000223982"/>
    </source>
</evidence>